<accession>A0ABX8A2P7</accession>
<proteinExistence type="predicted"/>
<dbReference type="SUPFAM" id="SSF52540">
    <property type="entry name" value="P-loop containing nucleoside triphosphate hydrolases"/>
    <property type="match status" value="1"/>
</dbReference>
<protein>
    <recommendedName>
        <fullName evidence="1">DNA 3'-5' helicase II</fullName>
    </recommendedName>
</protein>
<evidence type="ECO:0000256" key="1">
    <source>
        <dbReference type="ARBA" id="ARBA00034923"/>
    </source>
</evidence>
<reference evidence="2 3" key="1">
    <citation type="submission" date="2019-02" db="EMBL/GenBank/DDBJ databases">
        <title>Emended description of the genus Rhodopseudomonas and description of Rhodopseudomonas albus sp. nov., a non-phototrophic, heavy-metal-tolerant bacterium isolated from garden soil.</title>
        <authorList>
            <person name="Bao Z."/>
            <person name="Cao W.W."/>
            <person name="Sato Y."/>
            <person name="Nishizawa T."/>
            <person name="Zhao J."/>
            <person name="Guo Y."/>
            <person name="Ohta H."/>
        </authorList>
    </citation>
    <scope>NUCLEOTIDE SEQUENCE [LARGE SCALE GENOMIC DNA]</scope>
    <source>
        <strain evidence="2 3">SK50-23</strain>
    </source>
</reference>
<dbReference type="RefSeq" id="WP_211911341.1">
    <property type="nucleotide sequence ID" value="NZ_CP036498.1"/>
</dbReference>
<sequence length="722" mass="80394">MTEIIWGAAKKPVASQALAEHIERAFKGEGVLYIGYPVLSVPEGTNSIDALWVSPEHGVVIFDLVEGLEVVGYDERQDELANSLETRLRAHKSLMRGRDLLAVPVVVTFAPRNNSNAIDDSHALVNDQNLVEVLNEINWTRPDLYTAVHSVLQSISSIRRGRRRRNLTNEQSRGAQLKILEDSIANLDSRQSKAVIETVEGVQRIRGLAGSGKTIILALKAAYLHAQHPDWKIAVTFNTRSLKAQFQRLIGTFVVEQTGELPNENLQIINAWGAPGNASRTGVYYQFCKANGIEFLDFSAAKDKFSSSKAFEGVVDLALALGGSKDPEPLFDVILVDEAQDFHPNFLKLCYLALGKSKRLVYAYDELQSLTESNLPPPEELFGLGADGVTPNVVFRPPEPGQPSQDVILEKCYRNSRPVLATAHALGFGIYRDPDPKTGTGLIQMFDQAHLWEEVGYRVMRGELRDGHEVTLGRPPSTSPAFLERPNDVDRLVEFLVFDSAKDQATWLVDQIERNIKIDELNFDDIIVINPDPITTAKSVGLPRKLLFEKGFQSHLAGVDTSSDVFFKADEQSIAFTGIFRAKGNEAGMVYVMNAHDCYRSWGSLGRVRNQIFTAITRSKAWVKVCGVGEDMRRLKEEFERVESHNYELNFVYPTEETRKHLRVLNRDLTAEEKKRIKGAVTSVSSLADDIAAGRVLLEDLPKKELDRLRKLLTSGSANGVT</sequence>
<keyword evidence="2" id="KW-0347">Helicase</keyword>
<keyword evidence="2" id="KW-0378">Hydrolase</keyword>
<evidence type="ECO:0000313" key="3">
    <source>
        <dbReference type="Proteomes" id="UP000682843"/>
    </source>
</evidence>
<organism evidence="2 3">
    <name type="scientific">Tardiphaga alba</name>
    <dbReference type="NCBI Taxonomy" id="340268"/>
    <lineage>
        <taxon>Bacteria</taxon>
        <taxon>Pseudomonadati</taxon>
        <taxon>Pseudomonadota</taxon>
        <taxon>Alphaproteobacteria</taxon>
        <taxon>Hyphomicrobiales</taxon>
        <taxon>Nitrobacteraceae</taxon>
        <taxon>Tardiphaga</taxon>
    </lineage>
</organism>
<dbReference type="InterPro" id="IPR027417">
    <property type="entry name" value="P-loop_NTPase"/>
</dbReference>
<dbReference type="PANTHER" id="PTHR11070:SF2">
    <property type="entry name" value="ATP-DEPENDENT DNA HELICASE SRS2"/>
    <property type="match status" value="1"/>
</dbReference>
<name>A0ABX8A2P7_9BRAD</name>
<dbReference type="GO" id="GO:0004386">
    <property type="term" value="F:helicase activity"/>
    <property type="evidence" value="ECO:0007669"/>
    <property type="project" value="UniProtKB-KW"/>
</dbReference>
<keyword evidence="2" id="KW-0547">Nucleotide-binding</keyword>
<evidence type="ECO:0000313" key="2">
    <source>
        <dbReference type="EMBL" id="QUS37808.1"/>
    </source>
</evidence>
<dbReference type="EMBL" id="CP036498">
    <property type="protein sequence ID" value="QUS37808.1"/>
    <property type="molecule type" value="Genomic_DNA"/>
</dbReference>
<dbReference type="PANTHER" id="PTHR11070">
    <property type="entry name" value="UVRD / RECB / PCRA DNA HELICASE FAMILY MEMBER"/>
    <property type="match status" value="1"/>
</dbReference>
<keyword evidence="2" id="KW-0067">ATP-binding</keyword>
<keyword evidence="3" id="KW-1185">Reference proteome</keyword>
<dbReference type="InterPro" id="IPR000212">
    <property type="entry name" value="DNA_helicase_UvrD/REP"/>
</dbReference>
<dbReference type="Gene3D" id="3.40.50.300">
    <property type="entry name" value="P-loop containing nucleotide triphosphate hydrolases"/>
    <property type="match status" value="2"/>
</dbReference>
<dbReference type="Proteomes" id="UP000682843">
    <property type="component" value="Chromosome"/>
</dbReference>
<gene>
    <name evidence="2" type="ORF">RPMA_02205</name>
</gene>